<dbReference type="AlphaFoldDB" id="A0A6I1MJ28"/>
<dbReference type="InterPro" id="IPR049560">
    <property type="entry name" value="MeTrfase_RsmB-F_NOP2_cat"/>
</dbReference>
<evidence type="ECO:0000256" key="3">
    <source>
        <dbReference type="ARBA" id="ARBA00022691"/>
    </source>
</evidence>
<feature type="binding site" evidence="5">
    <location>
        <position position="177"/>
    </location>
    <ligand>
        <name>S-adenosyl-L-methionine</name>
        <dbReference type="ChEBI" id="CHEBI:59789"/>
    </ligand>
</feature>
<comment type="similarity">
    <text evidence="5">Belongs to the class I-like SAM-binding methyltransferase superfamily. RsmB/NOP family.</text>
</comment>
<dbReference type="PROSITE" id="PS51686">
    <property type="entry name" value="SAM_MT_RSMB_NOP"/>
    <property type="match status" value="1"/>
</dbReference>
<dbReference type="GO" id="GO:0008757">
    <property type="term" value="F:S-adenosylmethionine-dependent methyltransferase activity"/>
    <property type="evidence" value="ECO:0007669"/>
    <property type="project" value="InterPro"/>
</dbReference>
<feature type="active site" description="Nucleophile" evidence="5">
    <location>
        <position position="246"/>
    </location>
</feature>
<dbReference type="PANTHER" id="PTHR22807:SF30">
    <property type="entry name" value="28S RRNA (CYTOSINE(4447)-C(5))-METHYLTRANSFERASE-RELATED"/>
    <property type="match status" value="1"/>
</dbReference>
<protein>
    <submittedName>
        <fullName evidence="7">NOL1/NOP2/sun family putative RNA methylase</fullName>
    </submittedName>
</protein>
<dbReference type="GO" id="GO:0006396">
    <property type="term" value="P:RNA processing"/>
    <property type="evidence" value="ECO:0007669"/>
    <property type="project" value="InterPro"/>
</dbReference>
<dbReference type="NCBIfam" id="TIGR00446">
    <property type="entry name" value="nop2p"/>
    <property type="match status" value="1"/>
</dbReference>
<keyword evidence="4 5" id="KW-0694">RNA-binding</keyword>
<dbReference type="GO" id="GO:0003723">
    <property type="term" value="F:RNA binding"/>
    <property type="evidence" value="ECO:0007669"/>
    <property type="project" value="UniProtKB-UniRule"/>
</dbReference>
<evidence type="ECO:0000256" key="5">
    <source>
        <dbReference type="PROSITE-ProRule" id="PRU01023"/>
    </source>
</evidence>
<feature type="binding site" evidence="5">
    <location>
        <position position="195"/>
    </location>
    <ligand>
        <name>S-adenosyl-L-methionine</name>
        <dbReference type="ChEBI" id="CHEBI:59789"/>
    </ligand>
</feature>
<dbReference type="PRINTS" id="PR02008">
    <property type="entry name" value="RCMTFAMILY"/>
</dbReference>
<evidence type="ECO:0000259" key="6">
    <source>
        <dbReference type="PROSITE" id="PS51686"/>
    </source>
</evidence>
<evidence type="ECO:0000313" key="8">
    <source>
        <dbReference type="Proteomes" id="UP000430345"/>
    </source>
</evidence>
<dbReference type="SUPFAM" id="SSF53335">
    <property type="entry name" value="S-adenosyl-L-methionine-dependent methyltransferases"/>
    <property type="match status" value="1"/>
</dbReference>
<dbReference type="Gene3D" id="3.40.50.150">
    <property type="entry name" value="Vaccinia Virus protein VP39"/>
    <property type="match status" value="1"/>
</dbReference>
<sequence>MGRSLGIRRLKEILPSEFVDMLYNIYTIKEVDQILTSYLIRRKSTFRVNKILAKECEVIYELNKNGIKYYKYNGENPYFLLKNNEENIIRKLECYKKGEIYFQNPSSIIPSIILNPKKDDVILDMCAAPGGKTIKIAEIIRNTGKVIANEINSIRYERLKYNIKKHGVKCVECINKDGRFLFKEYENTFHKILIDAPCSGEGTMEILKNKKVKIIKNNKLIKVQKQLIESAYKCLKKGGYILYSTCTLSPKENEEIINYILNKHKDLRIESIDLNINNKKLALIKYEEKNYNKELKKALRIIPNDVMEGFFLCKLKKC</sequence>
<dbReference type="OrthoDB" id="9810297at2"/>
<comment type="caution">
    <text evidence="7">The sequence shown here is derived from an EMBL/GenBank/DDBJ whole genome shotgun (WGS) entry which is preliminary data.</text>
</comment>
<dbReference type="RefSeq" id="WP_152887567.1">
    <property type="nucleotide sequence ID" value="NZ_WHJC01000018.1"/>
</dbReference>
<reference evidence="7 8" key="1">
    <citation type="submission" date="2019-10" db="EMBL/GenBank/DDBJ databases">
        <title>The Genome Sequence of Clostridium tarantellae Isolated from Fish Brain.</title>
        <authorList>
            <person name="Bano L."/>
            <person name="Kiel M."/>
            <person name="Sales G."/>
            <person name="Doxey A.C."/>
            <person name="Mansfield M.J."/>
            <person name="Schiavone M."/>
            <person name="Rossetto O."/>
            <person name="Pirazzini M."/>
            <person name="Dobrindt U."/>
            <person name="Montecucco C."/>
        </authorList>
    </citation>
    <scope>NUCLEOTIDE SEQUENCE [LARGE SCALE GENOMIC DNA]</scope>
    <source>
        <strain evidence="7 8">DSM 3997</strain>
    </source>
</reference>
<gene>
    <name evidence="7" type="ORF">GBZ86_02910</name>
</gene>
<feature type="domain" description="SAM-dependent MTase RsmB/NOP-type" evidence="6">
    <location>
        <begin position="34"/>
        <end position="318"/>
    </location>
</feature>
<dbReference type="InterPro" id="IPR001678">
    <property type="entry name" value="MeTrfase_RsmB-F_NOP2_dom"/>
</dbReference>
<dbReference type="CDD" id="cd02440">
    <property type="entry name" value="AdoMet_MTases"/>
    <property type="match status" value="1"/>
</dbReference>
<dbReference type="InterPro" id="IPR023267">
    <property type="entry name" value="RCMT"/>
</dbReference>
<feature type="binding site" evidence="5">
    <location>
        <begin position="126"/>
        <end position="132"/>
    </location>
    <ligand>
        <name>S-adenosyl-L-methionine</name>
        <dbReference type="ChEBI" id="CHEBI:59789"/>
    </ligand>
</feature>
<evidence type="ECO:0000256" key="1">
    <source>
        <dbReference type="ARBA" id="ARBA00022603"/>
    </source>
</evidence>
<dbReference type="Gene3D" id="3.30.70.1170">
    <property type="entry name" value="Sun protein, domain 3"/>
    <property type="match status" value="1"/>
</dbReference>
<accession>A0A6I1MJ28</accession>
<feature type="binding site" evidence="5">
    <location>
        <position position="150"/>
    </location>
    <ligand>
        <name>S-adenosyl-L-methionine</name>
        <dbReference type="ChEBI" id="CHEBI:59789"/>
    </ligand>
</feature>
<organism evidence="7 8">
    <name type="scientific">Clostridium tarantellae</name>
    <dbReference type="NCBI Taxonomy" id="39493"/>
    <lineage>
        <taxon>Bacteria</taxon>
        <taxon>Bacillati</taxon>
        <taxon>Bacillota</taxon>
        <taxon>Clostridia</taxon>
        <taxon>Eubacteriales</taxon>
        <taxon>Clostridiaceae</taxon>
        <taxon>Clostridium</taxon>
    </lineage>
</organism>
<name>A0A6I1MJ28_9CLOT</name>
<dbReference type="PANTHER" id="PTHR22807">
    <property type="entry name" value="NOP2 YEAST -RELATED NOL1/NOP2/FMU SUN DOMAIN-CONTAINING"/>
    <property type="match status" value="1"/>
</dbReference>
<evidence type="ECO:0000256" key="2">
    <source>
        <dbReference type="ARBA" id="ARBA00022679"/>
    </source>
</evidence>
<evidence type="ECO:0000256" key="4">
    <source>
        <dbReference type="ARBA" id="ARBA00022884"/>
    </source>
</evidence>
<dbReference type="Proteomes" id="UP000430345">
    <property type="component" value="Unassembled WGS sequence"/>
</dbReference>
<proteinExistence type="inferred from homology"/>
<keyword evidence="1 5" id="KW-0489">Methyltransferase</keyword>
<keyword evidence="2 5" id="KW-0808">Transferase</keyword>
<keyword evidence="3 5" id="KW-0949">S-adenosyl-L-methionine</keyword>
<evidence type="ECO:0000313" key="7">
    <source>
        <dbReference type="EMBL" id="MPQ42703.1"/>
    </source>
</evidence>
<keyword evidence="8" id="KW-1185">Reference proteome</keyword>
<dbReference type="GO" id="GO:0001510">
    <property type="term" value="P:RNA methylation"/>
    <property type="evidence" value="ECO:0007669"/>
    <property type="project" value="InterPro"/>
</dbReference>
<dbReference type="Pfam" id="PF01189">
    <property type="entry name" value="Methyltr_RsmB-F"/>
    <property type="match status" value="1"/>
</dbReference>
<dbReference type="InterPro" id="IPR029063">
    <property type="entry name" value="SAM-dependent_MTases_sf"/>
</dbReference>
<dbReference type="EMBL" id="WHJC01000018">
    <property type="protein sequence ID" value="MPQ42703.1"/>
    <property type="molecule type" value="Genomic_DNA"/>
</dbReference>
<dbReference type="InterPro" id="IPR011023">
    <property type="entry name" value="Nop2p"/>
</dbReference>
<dbReference type="GO" id="GO:0008173">
    <property type="term" value="F:RNA methyltransferase activity"/>
    <property type="evidence" value="ECO:0007669"/>
    <property type="project" value="InterPro"/>
</dbReference>